<organism evidence="4 5">
    <name type="scientific">Prauserella muralis</name>
    <dbReference type="NCBI Taxonomy" id="588067"/>
    <lineage>
        <taxon>Bacteria</taxon>
        <taxon>Bacillati</taxon>
        <taxon>Actinomycetota</taxon>
        <taxon>Actinomycetes</taxon>
        <taxon>Pseudonocardiales</taxon>
        <taxon>Pseudonocardiaceae</taxon>
        <taxon>Prauserella</taxon>
    </lineage>
</organism>
<sequence>MTPTSSVSRPFVEGHAVEPGSGVVSVVREPATGEPLGQVLLADEGCVDSAVLAARRALDGPWRRTSPVARSRLLHRLADELESRHDALSQLEARNVGKAITSVRAEVSHAVNTFRYFAAATAAIEGKSSRLNGALAFQSFREPVGVVAQIVPWNYPLLMAAWKVAPALAAGCTVVLKPDPATPLTALRLAELALVAGIPPGVLNVIPADGPRVGSHLVRHAGVDRVAFTGSTVTGGEVMRLAADPVKRVSLELGGKSPTVVFADADLDDAVPGAVWGAFTCAGQSCEARSRVLVEDEVFDRFLERFADQSRSLRVGDPLDPDTVVGSLISTAHRERVHGFVERARVGGAQVLLGGAVPSGPGAFYPPTVVLAPQDAEIVQEEVFGPVVTVQRFRGEDEAVRLANDTKYGLFATLWTRDPGRAQRTAAGVTAGTVGINHPYTTFPGVPFGGFKQSGFGREFAAETLSEYLESKSVLTWTSRRPANPFSLTRRHTEE</sequence>
<dbReference type="Pfam" id="PF00171">
    <property type="entry name" value="Aldedh"/>
    <property type="match status" value="1"/>
</dbReference>
<dbReference type="PANTHER" id="PTHR11699">
    <property type="entry name" value="ALDEHYDE DEHYDROGENASE-RELATED"/>
    <property type="match status" value="1"/>
</dbReference>
<accession>A0A2V4ALH0</accession>
<dbReference type="InterPro" id="IPR029510">
    <property type="entry name" value="Ald_DH_CS_GLU"/>
</dbReference>
<protein>
    <submittedName>
        <fullName evidence="4">Uncharacterized protein</fullName>
    </submittedName>
</protein>
<dbReference type="AlphaFoldDB" id="A0A2V4ALH0"/>
<dbReference type="RefSeq" id="WP_146771110.1">
    <property type="nucleotide sequence ID" value="NZ_MASW01000007.1"/>
</dbReference>
<dbReference type="Gene3D" id="3.40.605.10">
    <property type="entry name" value="Aldehyde Dehydrogenase, Chain A, domain 1"/>
    <property type="match status" value="1"/>
</dbReference>
<evidence type="ECO:0000256" key="2">
    <source>
        <dbReference type="ARBA" id="ARBA00023002"/>
    </source>
</evidence>
<dbReference type="SUPFAM" id="SSF53720">
    <property type="entry name" value="ALDH-like"/>
    <property type="match status" value="1"/>
</dbReference>
<dbReference type="FunFam" id="3.40.309.10:FF:000012">
    <property type="entry name" value="Betaine aldehyde dehydrogenase"/>
    <property type="match status" value="1"/>
</dbReference>
<comment type="caution">
    <text evidence="4">The sequence shown here is derived from an EMBL/GenBank/DDBJ whole genome shotgun (WGS) entry which is preliminary data.</text>
</comment>
<dbReference type="PROSITE" id="PS00687">
    <property type="entry name" value="ALDEHYDE_DEHYDR_GLU"/>
    <property type="match status" value="1"/>
</dbReference>
<proteinExistence type="inferred from homology"/>
<evidence type="ECO:0000313" key="5">
    <source>
        <dbReference type="Proteomes" id="UP000249915"/>
    </source>
</evidence>
<gene>
    <name evidence="4" type="ORF">BAY60_29040</name>
</gene>
<dbReference type="InterPro" id="IPR016163">
    <property type="entry name" value="Ald_DH_C"/>
</dbReference>
<keyword evidence="2 3" id="KW-0560">Oxidoreductase</keyword>
<reference evidence="4 5" key="1">
    <citation type="submission" date="2016-07" db="EMBL/GenBank/DDBJ databases">
        <title>Draft genome sequence of Prauserella muralis DSM 45305, isolated from a mould-covered wall in an indoor environment.</title>
        <authorList>
            <person name="Ruckert C."/>
            <person name="Albersmeier A."/>
            <person name="Jiang C.-L."/>
            <person name="Jiang Y."/>
            <person name="Kalinowski J."/>
            <person name="Schneider O."/>
            <person name="Winkler A."/>
            <person name="Zotchev S.B."/>
        </authorList>
    </citation>
    <scope>NUCLEOTIDE SEQUENCE [LARGE SCALE GENOMIC DNA]</scope>
    <source>
        <strain evidence="4 5">DSM 45305</strain>
    </source>
</reference>
<dbReference type="InterPro" id="IPR015590">
    <property type="entry name" value="Aldehyde_DH_dom"/>
</dbReference>
<evidence type="ECO:0000256" key="3">
    <source>
        <dbReference type="RuleBase" id="RU003345"/>
    </source>
</evidence>
<evidence type="ECO:0000313" key="4">
    <source>
        <dbReference type="EMBL" id="PXY19643.1"/>
    </source>
</evidence>
<name>A0A2V4ALH0_9PSEU</name>
<dbReference type="InterPro" id="IPR016161">
    <property type="entry name" value="Ald_DH/histidinol_DH"/>
</dbReference>
<dbReference type="FunFam" id="3.40.605.10:FF:000007">
    <property type="entry name" value="NAD/NADP-dependent betaine aldehyde dehydrogenase"/>
    <property type="match status" value="1"/>
</dbReference>
<dbReference type="EMBL" id="MASW01000007">
    <property type="protein sequence ID" value="PXY19643.1"/>
    <property type="molecule type" value="Genomic_DNA"/>
</dbReference>
<dbReference type="InterPro" id="IPR016162">
    <property type="entry name" value="Ald_DH_N"/>
</dbReference>
<dbReference type="Proteomes" id="UP000249915">
    <property type="component" value="Unassembled WGS sequence"/>
</dbReference>
<dbReference type="OrthoDB" id="9812625at2"/>
<comment type="similarity">
    <text evidence="1 3">Belongs to the aldehyde dehydrogenase family.</text>
</comment>
<keyword evidence="5" id="KW-1185">Reference proteome</keyword>
<dbReference type="GO" id="GO:0016620">
    <property type="term" value="F:oxidoreductase activity, acting on the aldehyde or oxo group of donors, NAD or NADP as acceptor"/>
    <property type="evidence" value="ECO:0007669"/>
    <property type="project" value="InterPro"/>
</dbReference>
<evidence type="ECO:0000256" key="1">
    <source>
        <dbReference type="ARBA" id="ARBA00009986"/>
    </source>
</evidence>
<dbReference type="Gene3D" id="3.40.309.10">
    <property type="entry name" value="Aldehyde Dehydrogenase, Chain A, domain 2"/>
    <property type="match status" value="1"/>
</dbReference>